<feature type="transmembrane region" description="Helical" evidence="7">
    <location>
        <begin position="290"/>
        <end position="313"/>
    </location>
</feature>
<evidence type="ECO:0000256" key="6">
    <source>
        <dbReference type="ARBA" id="ARBA00023136"/>
    </source>
</evidence>
<gene>
    <name evidence="9" type="ORF">L1F29_29585</name>
</gene>
<evidence type="ECO:0000256" key="5">
    <source>
        <dbReference type="ARBA" id="ARBA00022989"/>
    </source>
</evidence>
<feature type="transmembrane region" description="Helical" evidence="7">
    <location>
        <begin position="186"/>
        <end position="208"/>
    </location>
</feature>
<evidence type="ECO:0000256" key="1">
    <source>
        <dbReference type="ARBA" id="ARBA00004651"/>
    </source>
</evidence>
<evidence type="ECO:0000313" key="9">
    <source>
        <dbReference type="EMBL" id="UVI33799.1"/>
    </source>
</evidence>
<keyword evidence="4 7" id="KW-0812">Transmembrane</keyword>
<proteinExistence type="inferred from homology"/>
<feature type="transmembrane region" description="Helical" evidence="7">
    <location>
        <begin position="41"/>
        <end position="62"/>
    </location>
</feature>
<protein>
    <submittedName>
        <fullName evidence="9">Carbohydrate ABC transporter permease</fullName>
    </submittedName>
</protein>
<dbReference type="EMBL" id="CP091430">
    <property type="protein sequence ID" value="UVI33799.1"/>
    <property type="molecule type" value="Genomic_DNA"/>
</dbReference>
<organism evidence="9 10">
    <name type="scientific">Paenibacillus spongiae</name>
    <dbReference type="NCBI Taxonomy" id="2909671"/>
    <lineage>
        <taxon>Bacteria</taxon>
        <taxon>Bacillati</taxon>
        <taxon>Bacillota</taxon>
        <taxon>Bacilli</taxon>
        <taxon>Bacillales</taxon>
        <taxon>Paenibacillaceae</taxon>
        <taxon>Paenibacillus</taxon>
    </lineage>
</organism>
<accession>A0ABY5SJ69</accession>
<feature type="domain" description="ABC transmembrane type-1" evidence="8">
    <location>
        <begin position="117"/>
        <end position="313"/>
    </location>
</feature>
<feature type="transmembrane region" description="Helical" evidence="7">
    <location>
        <begin position="152"/>
        <end position="174"/>
    </location>
</feature>
<dbReference type="InterPro" id="IPR035906">
    <property type="entry name" value="MetI-like_sf"/>
</dbReference>
<dbReference type="InterPro" id="IPR000515">
    <property type="entry name" value="MetI-like"/>
</dbReference>
<reference evidence="9" key="1">
    <citation type="submission" date="2022-01" db="EMBL/GenBank/DDBJ databases">
        <title>Paenibacillus spongiae sp. nov., isolated from marine sponge.</title>
        <authorList>
            <person name="Li Z."/>
            <person name="Zhang M."/>
        </authorList>
    </citation>
    <scope>NUCLEOTIDE SEQUENCE</scope>
    <source>
        <strain evidence="9">PHS-Z3</strain>
    </source>
</reference>
<evidence type="ECO:0000259" key="8">
    <source>
        <dbReference type="PROSITE" id="PS50928"/>
    </source>
</evidence>
<keyword evidence="10" id="KW-1185">Reference proteome</keyword>
<dbReference type="Proteomes" id="UP001057877">
    <property type="component" value="Chromosome"/>
</dbReference>
<dbReference type="PROSITE" id="PS50928">
    <property type="entry name" value="ABC_TM1"/>
    <property type="match status" value="1"/>
</dbReference>
<keyword evidence="5 7" id="KW-1133">Transmembrane helix</keyword>
<name>A0ABY5SJ69_9BACL</name>
<dbReference type="SUPFAM" id="SSF161098">
    <property type="entry name" value="MetI-like"/>
    <property type="match status" value="1"/>
</dbReference>
<dbReference type="RefSeq" id="WP_258389852.1">
    <property type="nucleotide sequence ID" value="NZ_CP091430.1"/>
</dbReference>
<feature type="transmembrane region" description="Helical" evidence="7">
    <location>
        <begin position="240"/>
        <end position="257"/>
    </location>
</feature>
<evidence type="ECO:0000313" key="10">
    <source>
        <dbReference type="Proteomes" id="UP001057877"/>
    </source>
</evidence>
<evidence type="ECO:0000256" key="7">
    <source>
        <dbReference type="RuleBase" id="RU363032"/>
    </source>
</evidence>
<dbReference type="PANTHER" id="PTHR43744">
    <property type="entry name" value="ABC TRANSPORTER PERMEASE PROTEIN MG189-RELATED-RELATED"/>
    <property type="match status" value="1"/>
</dbReference>
<keyword evidence="2 7" id="KW-0813">Transport</keyword>
<evidence type="ECO:0000256" key="4">
    <source>
        <dbReference type="ARBA" id="ARBA00022692"/>
    </source>
</evidence>
<keyword evidence="6 7" id="KW-0472">Membrane</keyword>
<evidence type="ECO:0000256" key="2">
    <source>
        <dbReference type="ARBA" id="ARBA00022448"/>
    </source>
</evidence>
<dbReference type="Gene3D" id="1.10.3720.10">
    <property type="entry name" value="MetI-like"/>
    <property type="match status" value="1"/>
</dbReference>
<dbReference type="Pfam" id="PF00528">
    <property type="entry name" value="BPD_transp_1"/>
    <property type="match status" value="1"/>
</dbReference>
<dbReference type="PANTHER" id="PTHR43744:SF12">
    <property type="entry name" value="ABC TRANSPORTER PERMEASE PROTEIN MG189-RELATED"/>
    <property type="match status" value="1"/>
</dbReference>
<comment type="subcellular location">
    <subcellularLocation>
        <location evidence="1 7">Cell membrane</location>
        <topology evidence="1 7">Multi-pass membrane protein</topology>
    </subcellularLocation>
</comment>
<evidence type="ECO:0000256" key="3">
    <source>
        <dbReference type="ARBA" id="ARBA00022475"/>
    </source>
</evidence>
<keyword evidence="3" id="KW-1003">Cell membrane</keyword>
<comment type="similarity">
    <text evidence="7">Belongs to the binding-protein-dependent transport system permease family.</text>
</comment>
<dbReference type="CDD" id="cd06261">
    <property type="entry name" value="TM_PBP2"/>
    <property type="match status" value="1"/>
</dbReference>
<feature type="transmembrane region" description="Helical" evidence="7">
    <location>
        <begin position="117"/>
        <end position="140"/>
    </location>
</feature>
<sequence length="328" mass="37336">MWHKIRHNTAKIALNKQTVRYKAKAFVLGTNNEKQGILKAVLIYFVLISLALIYIAPIVSMLSTSLKVFSDLIDPTTKWIPKSLHYINYKYAFDALNIAVTFHDDFSLWENLRRSTLFNTLTIVVPTAALQVLSCAVAGYAFGRMTFPFQKLLFVMLLLTFVIPPQTLMIPLIWTYKSYGLLDSPFAFIAPALFGHGIKGALFVFMYMQFFKKFPKELEEAAIIDGVGVVKMFWRVMLPLAKPAIVVVFLFSVVFHWNESMLTSYFYSALQTLPIKLGALQPEGDPTQLFVLPVKMAAGIIELAPLLILYFFTQRWFTESIERTGLVE</sequence>